<accession>A0A3Y8ZUY6</accession>
<organism evidence="2">
    <name type="scientific">Salmonella enterica I</name>
    <dbReference type="NCBI Taxonomy" id="59201"/>
    <lineage>
        <taxon>Bacteria</taxon>
        <taxon>Pseudomonadati</taxon>
        <taxon>Pseudomonadota</taxon>
        <taxon>Gammaproteobacteria</taxon>
        <taxon>Enterobacterales</taxon>
        <taxon>Enterobacteriaceae</taxon>
        <taxon>Salmonella</taxon>
    </lineage>
</organism>
<evidence type="ECO:0000313" key="2">
    <source>
        <dbReference type="EMBL" id="ECW8175315.1"/>
    </source>
</evidence>
<comment type="caution">
    <text evidence="2">The sequence shown here is derived from an EMBL/GenBank/DDBJ whole genome shotgun (WGS) entry which is preliminary data.</text>
</comment>
<sequence>MSKIRTLEGFQDYVDTEMAWRIKEIAHLTASIDKSSSLAQRTIIRASIPLLYAHWEGFIKNSAAMYIEYISNLKLNYSELEDCLIVLGMRKKLFEITSTNKHDIISESLKFILTGQKEKAILKFDSAIQTESNLKSHVFDNIAKSIGVSVEHFNTKYNFIDESLLKRRNCIAHGEYLDIDANEWRNLSKETLTLMRTFKNEVLNNASTRKYLKPVQINQ</sequence>
<feature type="domain" description="RiboL-PSP-HEPN" evidence="1">
    <location>
        <begin position="17"/>
        <end position="204"/>
    </location>
</feature>
<gene>
    <name evidence="2" type="ORF">F3613_17765</name>
</gene>
<proteinExistence type="predicted"/>
<evidence type="ECO:0000259" key="1">
    <source>
        <dbReference type="Pfam" id="PF18735"/>
    </source>
</evidence>
<dbReference type="EMBL" id="AAKXRS010000024">
    <property type="protein sequence ID" value="ECW8175315.1"/>
    <property type="molecule type" value="Genomic_DNA"/>
</dbReference>
<reference evidence="2" key="1">
    <citation type="submission" date="2019-09" db="EMBL/GenBank/DDBJ databases">
        <authorList>
            <person name="Ashton P.M."/>
            <person name="Dallman T."/>
            <person name="Nair S."/>
            <person name="De Pinna E."/>
            <person name="Peters T."/>
            <person name="Grant K."/>
        </authorList>
    </citation>
    <scope>NUCLEOTIDE SEQUENCE</scope>
    <source>
        <strain evidence="2">804504</strain>
    </source>
</reference>
<dbReference type="Pfam" id="PF18735">
    <property type="entry name" value="HEPN_RiboL-PSP"/>
    <property type="match status" value="1"/>
</dbReference>
<name>A0A3Y8ZUY6_SALET</name>
<protein>
    <recommendedName>
        <fullName evidence="1">RiboL-PSP-HEPN domain-containing protein</fullName>
    </recommendedName>
</protein>
<dbReference type="InterPro" id="IPR041519">
    <property type="entry name" value="HEPN_RiboL-PSP"/>
</dbReference>
<dbReference type="AlphaFoldDB" id="A0A3Y8ZUY6"/>